<name>A0A9N8EJ80_9STRA</name>
<dbReference type="EMBL" id="CAICTM010001041">
    <property type="protein sequence ID" value="CAB9519754.1"/>
    <property type="molecule type" value="Genomic_DNA"/>
</dbReference>
<keyword evidence="2" id="KW-0812">Transmembrane</keyword>
<evidence type="ECO:0000256" key="2">
    <source>
        <dbReference type="SAM" id="Phobius"/>
    </source>
</evidence>
<organism evidence="3 4">
    <name type="scientific">Seminavis robusta</name>
    <dbReference type="NCBI Taxonomy" id="568900"/>
    <lineage>
        <taxon>Eukaryota</taxon>
        <taxon>Sar</taxon>
        <taxon>Stramenopiles</taxon>
        <taxon>Ochrophyta</taxon>
        <taxon>Bacillariophyta</taxon>
        <taxon>Bacillariophyceae</taxon>
        <taxon>Bacillariophycidae</taxon>
        <taxon>Naviculales</taxon>
        <taxon>Naviculaceae</taxon>
        <taxon>Seminavis</taxon>
    </lineage>
</organism>
<reference evidence="3" key="1">
    <citation type="submission" date="2020-06" db="EMBL/GenBank/DDBJ databases">
        <authorList>
            <consortium name="Plant Systems Biology data submission"/>
        </authorList>
    </citation>
    <scope>NUCLEOTIDE SEQUENCE</scope>
    <source>
        <strain evidence="3">D6</strain>
    </source>
</reference>
<feature type="compositionally biased region" description="Basic residues" evidence="1">
    <location>
        <begin position="541"/>
        <end position="558"/>
    </location>
</feature>
<dbReference type="AlphaFoldDB" id="A0A9N8EJ80"/>
<feature type="compositionally biased region" description="Basic residues" evidence="1">
    <location>
        <begin position="487"/>
        <end position="502"/>
    </location>
</feature>
<sequence length="604" mass="68681">MASQAHTSTSNALGDLNLNSTMYSDIFNHRNLKRNVQRAPTKEERDEEARQRRLRLQKRRASARKTLADLSHRADKPPQTPKEAKAPVHRLTKEELNDVQRRTSWFGNGDGYSFNAALGYLADPTAEYDKWAQAYRMLGAFIDCDHDKSDGSGDNGGGGDGGDACSRWMMWAAYVNPNYQGYEYEEYFSEEPYSKLDCHNPDTEWELIGVYRQEFYQFIEQISKHLWAIDEYEYIVARAGLMYMTDEDCFQVGNDNNGNAIRAGIQPLEGGKFMMALYTDDYCLQPDETVGTYDDFVAQTDVDLGSKDEGDGEADDLYEWWYDAQEYTLTSLNEVYEEYMYCTPCMDYPTYQDGYFIGDYGTDDDDLINQCWKFHSHDSFICEGECIAMGHSQNSINQVIYGDQAFGSKMQASSYTEGSTNRADVLVESSWSRIMANAFLTFSFLLFVATFLAFAVARRSRYRESRSSKSRRLLDEGHHDDDGAGHRSVRSRRSRSRKKKRGTSSSRRSSSARKSQADEEGDGLFRTSDQENGSEREHQRSRSRSHRSKSRSGSKRGRSKSESKKRSSSSVGRKSRTKDSSGGGDPPSRTGKSSSRSNVHDEAF</sequence>
<feature type="transmembrane region" description="Helical" evidence="2">
    <location>
        <begin position="434"/>
        <end position="457"/>
    </location>
</feature>
<keyword evidence="4" id="KW-1185">Reference proteome</keyword>
<evidence type="ECO:0000256" key="1">
    <source>
        <dbReference type="SAM" id="MobiDB-lite"/>
    </source>
</evidence>
<protein>
    <submittedName>
        <fullName evidence="3">Uncharacterized protein</fullName>
    </submittedName>
</protein>
<accession>A0A9N8EJ80</accession>
<keyword evidence="2" id="KW-0472">Membrane</keyword>
<proteinExistence type="predicted"/>
<feature type="compositionally biased region" description="Basic and acidic residues" evidence="1">
    <location>
        <begin position="66"/>
        <end position="88"/>
    </location>
</feature>
<feature type="compositionally biased region" description="Low complexity" evidence="1">
    <location>
        <begin position="503"/>
        <end position="514"/>
    </location>
</feature>
<feature type="compositionally biased region" description="Basic and acidic residues" evidence="1">
    <location>
        <begin position="465"/>
        <end position="485"/>
    </location>
</feature>
<gene>
    <name evidence="3" type="ORF">SEMRO_1043_G234810.1</name>
</gene>
<evidence type="ECO:0000313" key="3">
    <source>
        <dbReference type="EMBL" id="CAB9519754.1"/>
    </source>
</evidence>
<feature type="region of interest" description="Disordered" evidence="1">
    <location>
        <begin position="57"/>
        <end position="88"/>
    </location>
</feature>
<dbReference type="Proteomes" id="UP001153069">
    <property type="component" value="Unassembled WGS sequence"/>
</dbReference>
<dbReference type="OrthoDB" id="43078at2759"/>
<comment type="caution">
    <text evidence="3">The sequence shown here is derived from an EMBL/GenBank/DDBJ whole genome shotgun (WGS) entry which is preliminary data.</text>
</comment>
<feature type="region of interest" description="Disordered" evidence="1">
    <location>
        <begin position="465"/>
        <end position="604"/>
    </location>
</feature>
<evidence type="ECO:0000313" key="4">
    <source>
        <dbReference type="Proteomes" id="UP001153069"/>
    </source>
</evidence>
<keyword evidence="2" id="KW-1133">Transmembrane helix</keyword>